<evidence type="ECO:0000313" key="3">
    <source>
        <dbReference type="EMBL" id="GFY54251.1"/>
    </source>
</evidence>
<proteinExistence type="predicted"/>
<keyword evidence="2" id="KW-0812">Transmembrane</keyword>
<accession>A0A8X6XMC0</accession>
<dbReference type="AlphaFoldDB" id="A0A8X6XMC0"/>
<evidence type="ECO:0000256" key="1">
    <source>
        <dbReference type="SAM" id="MobiDB-lite"/>
    </source>
</evidence>
<organism evidence="3 4">
    <name type="scientific">Trichonephila inaurata madagascariensis</name>
    <dbReference type="NCBI Taxonomy" id="2747483"/>
    <lineage>
        <taxon>Eukaryota</taxon>
        <taxon>Metazoa</taxon>
        <taxon>Ecdysozoa</taxon>
        <taxon>Arthropoda</taxon>
        <taxon>Chelicerata</taxon>
        <taxon>Arachnida</taxon>
        <taxon>Araneae</taxon>
        <taxon>Araneomorphae</taxon>
        <taxon>Entelegynae</taxon>
        <taxon>Araneoidea</taxon>
        <taxon>Nephilidae</taxon>
        <taxon>Trichonephila</taxon>
        <taxon>Trichonephila inaurata</taxon>
    </lineage>
</organism>
<keyword evidence="4" id="KW-1185">Reference proteome</keyword>
<gene>
    <name evidence="3" type="ORF">TNIN_379461</name>
</gene>
<protein>
    <submittedName>
        <fullName evidence="3">Uncharacterized protein</fullName>
    </submittedName>
</protein>
<keyword evidence="2" id="KW-0472">Membrane</keyword>
<feature type="transmembrane region" description="Helical" evidence="2">
    <location>
        <begin position="115"/>
        <end position="134"/>
    </location>
</feature>
<comment type="caution">
    <text evidence="3">The sequence shown here is derived from an EMBL/GenBank/DDBJ whole genome shotgun (WGS) entry which is preliminary data.</text>
</comment>
<feature type="transmembrane region" description="Helical" evidence="2">
    <location>
        <begin position="141"/>
        <end position="160"/>
    </location>
</feature>
<dbReference type="Proteomes" id="UP000886998">
    <property type="component" value="Unassembled WGS sequence"/>
</dbReference>
<feature type="transmembrane region" description="Helical" evidence="2">
    <location>
        <begin position="76"/>
        <end position="95"/>
    </location>
</feature>
<keyword evidence="2" id="KW-1133">Transmembrane helix</keyword>
<evidence type="ECO:0000256" key="2">
    <source>
        <dbReference type="SAM" id="Phobius"/>
    </source>
</evidence>
<name>A0A8X6XMC0_9ARAC</name>
<sequence length="161" mass="18080">MRGKPFQDMPPISFPSVTNDSSEKATNLRGLVENLSNFMKTVPSFLRRAICVTLENRDLGQNIAFLVSLAHLQMEVGAISQSLLLYFCCLLFSTVHLPFEDATNSKELKTVLCERSLLCFVIVNILYALLLGYAETPDCKCLVVDNSFTIFLNLLNLYAFK</sequence>
<dbReference type="EMBL" id="BMAV01009792">
    <property type="protein sequence ID" value="GFY54251.1"/>
    <property type="molecule type" value="Genomic_DNA"/>
</dbReference>
<evidence type="ECO:0000313" key="4">
    <source>
        <dbReference type="Proteomes" id="UP000886998"/>
    </source>
</evidence>
<reference evidence="3" key="1">
    <citation type="submission" date="2020-08" db="EMBL/GenBank/DDBJ databases">
        <title>Multicomponent nature underlies the extraordinary mechanical properties of spider dragline silk.</title>
        <authorList>
            <person name="Kono N."/>
            <person name="Nakamura H."/>
            <person name="Mori M."/>
            <person name="Yoshida Y."/>
            <person name="Ohtoshi R."/>
            <person name="Malay A.D."/>
            <person name="Moran D.A.P."/>
            <person name="Tomita M."/>
            <person name="Numata K."/>
            <person name="Arakawa K."/>
        </authorList>
    </citation>
    <scope>NUCLEOTIDE SEQUENCE</scope>
</reference>
<feature type="region of interest" description="Disordered" evidence="1">
    <location>
        <begin position="1"/>
        <end position="22"/>
    </location>
</feature>